<reference evidence="2 3" key="2">
    <citation type="submission" date="2017-02" db="EMBL/GenBank/DDBJ databases">
        <title>A genome survey and senescence transcriptome analysis in Lentinula edodes.</title>
        <authorList>
            <person name="Sakamoto Y."/>
            <person name="Nakade K."/>
            <person name="Sato S."/>
            <person name="Yoshida Y."/>
            <person name="Miyazaki K."/>
            <person name="Natsume S."/>
            <person name="Konno N."/>
        </authorList>
    </citation>
    <scope>NUCLEOTIDE SEQUENCE [LARGE SCALE GENOMIC DNA]</scope>
    <source>
        <strain evidence="2 3">NBRC 111202</strain>
    </source>
</reference>
<name>A0A1Q3EE25_LENED</name>
<dbReference type="GO" id="GO:0019843">
    <property type="term" value="F:rRNA binding"/>
    <property type="evidence" value="ECO:0007669"/>
    <property type="project" value="InterPro"/>
</dbReference>
<keyword evidence="3" id="KW-1185">Reference proteome</keyword>
<organism evidence="2 3">
    <name type="scientific">Lentinula edodes</name>
    <name type="common">Shiitake mushroom</name>
    <name type="synonym">Lentinus edodes</name>
    <dbReference type="NCBI Taxonomy" id="5353"/>
    <lineage>
        <taxon>Eukaryota</taxon>
        <taxon>Fungi</taxon>
        <taxon>Dikarya</taxon>
        <taxon>Basidiomycota</taxon>
        <taxon>Agaricomycotina</taxon>
        <taxon>Agaricomycetes</taxon>
        <taxon>Agaricomycetidae</taxon>
        <taxon>Agaricales</taxon>
        <taxon>Marasmiineae</taxon>
        <taxon>Omphalotaceae</taxon>
        <taxon>Lentinula</taxon>
    </lineage>
</organism>
<dbReference type="GO" id="GO:0005840">
    <property type="term" value="C:ribosome"/>
    <property type="evidence" value="ECO:0007669"/>
    <property type="project" value="UniProtKB-KW"/>
</dbReference>
<evidence type="ECO:0000313" key="2">
    <source>
        <dbReference type="EMBL" id="GAW05428.1"/>
    </source>
</evidence>
<sequence>MPLYQMLCISTHFREYKHIKQLVDQTCRHIMNNGGVVRKIDSWGTFGLPQRMKRHAGYNTYGDYWTLHFDTSPRTLQSLNKIMRQDPLKTLRPRDEMPYKVKSSTMYNPSYQRLILCLNPFYLRDTADCSILVLFRFWSCAPKEKCSHPGSHCPVVISAQYL</sequence>
<keyword evidence="2" id="KW-0687">Ribonucleoprotein</keyword>
<dbReference type="EMBL" id="BDGU01000250">
    <property type="protein sequence ID" value="GAW05428.1"/>
    <property type="molecule type" value="Genomic_DNA"/>
</dbReference>
<reference evidence="2 3" key="1">
    <citation type="submission" date="2016-08" db="EMBL/GenBank/DDBJ databases">
        <authorList>
            <consortium name="Lentinula edodes genome sequencing consortium"/>
            <person name="Sakamoto Y."/>
            <person name="Nakade K."/>
            <person name="Sato S."/>
            <person name="Yoshida Y."/>
            <person name="Miyazaki K."/>
            <person name="Natsume S."/>
            <person name="Konno N."/>
        </authorList>
    </citation>
    <scope>NUCLEOTIDE SEQUENCE [LARGE SCALE GENOMIC DNA]</scope>
    <source>
        <strain evidence="2 3">NBRC 111202</strain>
    </source>
</reference>
<evidence type="ECO:0000256" key="1">
    <source>
        <dbReference type="ARBA" id="ARBA00009512"/>
    </source>
</evidence>
<evidence type="ECO:0000313" key="3">
    <source>
        <dbReference type="Proteomes" id="UP000188533"/>
    </source>
</evidence>
<proteinExistence type="inferred from homology"/>
<dbReference type="Pfam" id="PF01250">
    <property type="entry name" value="Ribosomal_S6"/>
    <property type="match status" value="1"/>
</dbReference>
<dbReference type="Proteomes" id="UP000188533">
    <property type="component" value="Unassembled WGS sequence"/>
</dbReference>
<dbReference type="AlphaFoldDB" id="A0A1Q3EE25"/>
<protein>
    <submittedName>
        <fullName evidence="2">37s ribosomal protein mrp17</fullName>
    </submittedName>
</protein>
<dbReference type="InterPro" id="IPR035980">
    <property type="entry name" value="Ribosomal_bS6_sf"/>
</dbReference>
<dbReference type="Gene3D" id="3.30.70.60">
    <property type="match status" value="1"/>
</dbReference>
<accession>A0A1Q3EE25</accession>
<comment type="caution">
    <text evidence="2">The sequence shown here is derived from an EMBL/GenBank/DDBJ whole genome shotgun (WGS) entry which is preliminary data.</text>
</comment>
<dbReference type="GO" id="GO:0003735">
    <property type="term" value="F:structural constituent of ribosome"/>
    <property type="evidence" value="ECO:0007669"/>
    <property type="project" value="InterPro"/>
</dbReference>
<comment type="similarity">
    <text evidence="1">Belongs to the bacterial ribosomal protein bS6 family.</text>
</comment>
<dbReference type="InterPro" id="IPR014717">
    <property type="entry name" value="Transl_elong_EF1B/ribsomal_bS6"/>
</dbReference>
<dbReference type="SUPFAM" id="SSF54995">
    <property type="entry name" value="Ribosomal protein S6"/>
    <property type="match status" value="1"/>
</dbReference>
<dbReference type="InterPro" id="IPR000529">
    <property type="entry name" value="Ribosomal_bS6"/>
</dbReference>
<dbReference type="GO" id="GO:0006412">
    <property type="term" value="P:translation"/>
    <property type="evidence" value="ECO:0007669"/>
    <property type="project" value="InterPro"/>
</dbReference>
<dbReference type="CDD" id="cd15465">
    <property type="entry name" value="bS6_mito"/>
    <property type="match status" value="1"/>
</dbReference>
<gene>
    <name evidence="2" type="ORF">LENED_007287</name>
</gene>
<keyword evidence="2" id="KW-0689">Ribosomal protein</keyword>
<dbReference type="STRING" id="5353.A0A1Q3EE25"/>